<evidence type="ECO:0000256" key="2">
    <source>
        <dbReference type="ARBA" id="ARBA00022801"/>
    </source>
</evidence>
<protein>
    <submittedName>
        <fullName evidence="4">2-oxoglutaramate amidase</fullName>
        <ecNumber evidence="4">3.5.1.111</ecNumber>
    </submittedName>
</protein>
<comment type="similarity">
    <text evidence="1">Belongs to the carbon-nitrogen hydrolase superfamily. NIT1/NIT2 family.</text>
</comment>
<dbReference type="EMBL" id="FXXQ01000011">
    <property type="protein sequence ID" value="SMX24948.1"/>
    <property type="molecule type" value="Genomic_DNA"/>
</dbReference>
<dbReference type="PROSITE" id="PS01227">
    <property type="entry name" value="UPF0012"/>
    <property type="match status" value="1"/>
</dbReference>
<dbReference type="PANTHER" id="PTHR23088:SF27">
    <property type="entry name" value="DEAMINATED GLUTATHIONE AMIDASE"/>
    <property type="match status" value="1"/>
</dbReference>
<feature type="domain" description="CN hydrolase" evidence="3">
    <location>
        <begin position="18"/>
        <end position="271"/>
    </location>
</feature>
<dbReference type="PANTHER" id="PTHR23088">
    <property type="entry name" value="NITRILASE-RELATED"/>
    <property type="match status" value="1"/>
</dbReference>
<dbReference type="Proteomes" id="UP000201838">
    <property type="component" value="Unassembled WGS sequence"/>
</dbReference>
<dbReference type="CDD" id="cd07572">
    <property type="entry name" value="nit"/>
    <property type="match status" value="1"/>
</dbReference>
<dbReference type="InterPro" id="IPR045254">
    <property type="entry name" value="Nit1/2_C-N_Hydrolase"/>
</dbReference>
<dbReference type="InterPro" id="IPR036526">
    <property type="entry name" value="C-N_Hydrolase_sf"/>
</dbReference>
<name>A0A238J2L9_9RHOB</name>
<dbReference type="Pfam" id="PF00795">
    <property type="entry name" value="CN_hydrolase"/>
    <property type="match status" value="1"/>
</dbReference>
<evidence type="ECO:0000313" key="4">
    <source>
        <dbReference type="EMBL" id="SMX24948.1"/>
    </source>
</evidence>
<evidence type="ECO:0000256" key="1">
    <source>
        <dbReference type="ARBA" id="ARBA00010613"/>
    </source>
</evidence>
<organism evidence="4 5">
    <name type="scientific">Boseongicola aestuarii</name>
    <dbReference type="NCBI Taxonomy" id="1470561"/>
    <lineage>
        <taxon>Bacteria</taxon>
        <taxon>Pseudomonadati</taxon>
        <taxon>Pseudomonadota</taxon>
        <taxon>Alphaproteobacteria</taxon>
        <taxon>Rhodobacterales</taxon>
        <taxon>Paracoccaceae</taxon>
        <taxon>Boseongicola</taxon>
    </lineage>
</organism>
<keyword evidence="5" id="KW-1185">Reference proteome</keyword>
<dbReference type="Gene3D" id="3.60.110.10">
    <property type="entry name" value="Carbon-nitrogen hydrolase"/>
    <property type="match status" value="1"/>
</dbReference>
<dbReference type="AlphaFoldDB" id="A0A238J2L9"/>
<dbReference type="InterPro" id="IPR001110">
    <property type="entry name" value="UPF0012_CS"/>
</dbReference>
<evidence type="ECO:0000313" key="5">
    <source>
        <dbReference type="Proteomes" id="UP000201838"/>
    </source>
</evidence>
<dbReference type="InterPro" id="IPR003010">
    <property type="entry name" value="C-N_Hydrolase"/>
</dbReference>
<dbReference type="EC" id="3.5.1.111" evidence="4"/>
<dbReference type="GO" id="GO:0106008">
    <property type="term" value="F:2-oxoglutaramate amidase activity"/>
    <property type="evidence" value="ECO:0007669"/>
    <property type="project" value="UniProtKB-EC"/>
</dbReference>
<accession>A0A238J2L9</accession>
<sequence>MPWNARANLIRLLRPDVLRVGLIQTTSSDCPEENLSTVKGLVAEAASKSAAFVLTPEVTNCVSMSRRHQASVLQTENEDITLSGLRESALEHDIWLLIGSLALKDNGGDGRFVNRSFLINPRGEIVARYDKIHMFDVSISATETYRESDGYRPGNKAALADMDGIGLGMTICYDLRFPRLFRDLAQAGAAILTVPSAFSPETGAAHWEILLRARAIETGSFVLAPAQCGTHSASEGRGRKTYGHSLAVDPWGRVLADGGDLTGITMVDLNLAAVDDVRARLPSLSHDRPYGPVK</sequence>
<reference evidence="5" key="1">
    <citation type="submission" date="2017-05" db="EMBL/GenBank/DDBJ databases">
        <authorList>
            <person name="Rodrigo-Torres L."/>
            <person name="Arahal R. D."/>
            <person name="Lucena T."/>
        </authorList>
    </citation>
    <scope>NUCLEOTIDE SEQUENCE [LARGE SCALE GENOMIC DNA]</scope>
    <source>
        <strain evidence="5">CECT 8489</strain>
    </source>
</reference>
<keyword evidence="2 4" id="KW-0378">Hydrolase</keyword>
<proteinExistence type="inferred from homology"/>
<gene>
    <name evidence="4" type="ORF">BOA8489_03081</name>
</gene>
<evidence type="ECO:0000259" key="3">
    <source>
        <dbReference type="PROSITE" id="PS50263"/>
    </source>
</evidence>
<dbReference type="SUPFAM" id="SSF56317">
    <property type="entry name" value="Carbon-nitrogen hydrolase"/>
    <property type="match status" value="1"/>
</dbReference>
<dbReference type="PROSITE" id="PS50263">
    <property type="entry name" value="CN_HYDROLASE"/>
    <property type="match status" value="1"/>
</dbReference>